<gene>
    <name evidence="3" type="ORF">ACFOGJ_26525</name>
</gene>
<sequence length="273" mass="30230">MKDILLHVADDRRVEERAKIAIRLAQKFDAHITALFTIPQAQVPAYVMGYVPVEVTQRIEKEAEERGRQAQAVFEERCRKEGVAAEWRMARGMPGNAVTLHGRYADMTVLAQPDESESDLPAEILELPHDVVMEVGGPVLCVPYAGRFDSMGKTVMIGWNGTREAVRAVRDAMPFLQQAEKVYVFSVNAEGGHHYPGADLATHLARHNVRAEASSTVARDIEVGDAILAALSDNSCDMLVMGAYGHSRMREWAFGGVTRKIFNEMTVPVLMSH</sequence>
<evidence type="ECO:0000313" key="3">
    <source>
        <dbReference type="EMBL" id="MFC3230828.1"/>
    </source>
</evidence>
<reference evidence="4" key="1">
    <citation type="journal article" date="2019" name="Int. J. Syst. Evol. Microbiol.">
        <title>The Global Catalogue of Microorganisms (GCM) 10K type strain sequencing project: providing services to taxonomists for standard genome sequencing and annotation.</title>
        <authorList>
            <consortium name="The Broad Institute Genomics Platform"/>
            <consortium name="The Broad Institute Genome Sequencing Center for Infectious Disease"/>
            <person name="Wu L."/>
            <person name="Ma J."/>
        </authorList>
    </citation>
    <scope>NUCLEOTIDE SEQUENCE [LARGE SCALE GENOMIC DNA]</scope>
    <source>
        <strain evidence="4">KCTC 42964</strain>
    </source>
</reference>
<evidence type="ECO:0000256" key="1">
    <source>
        <dbReference type="ARBA" id="ARBA00008791"/>
    </source>
</evidence>
<dbReference type="Gene3D" id="3.40.50.12370">
    <property type="match status" value="1"/>
</dbReference>
<accession>A0ABV7L892</accession>
<protein>
    <submittedName>
        <fullName evidence="3">Universal stress protein</fullName>
    </submittedName>
</protein>
<feature type="domain" description="UspA" evidence="2">
    <location>
        <begin position="202"/>
        <end position="271"/>
    </location>
</feature>
<dbReference type="EMBL" id="JBHRTR010000049">
    <property type="protein sequence ID" value="MFC3230828.1"/>
    <property type="molecule type" value="Genomic_DNA"/>
</dbReference>
<comment type="similarity">
    <text evidence="1">Belongs to the universal stress protein A family.</text>
</comment>
<dbReference type="RefSeq" id="WP_379906284.1">
    <property type="nucleotide sequence ID" value="NZ_JBHRTR010000049.1"/>
</dbReference>
<comment type="caution">
    <text evidence="3">The sequence shown here is derived from an EMBL/GenBank/DDBJ whole genome shotgun (WGS) entry which is preliminary data.</text>
</comment>
<dbReference type="Proteomes" id="UP001595528">
    <property type="component" value="Unassembled WGS sequence"/>
</dbReference>
<proteinExistence type="inferred from homology"/>
<dbReference type="PRINTS" id="PR01438">
    <property type="entry name" value="UNVRSLSTRESS"/>
</dbReference>
<name>A0ABV7L892_9PROT</name>
<dbReference type="PANTHER" id="PTHR46268:SF15">
    <property type="entry name" value="UNIVERSAL STRESS PROTEIN HP_0031"/>
    <property type="match status" value="1"/>
</dbReference>
<organism evidence="3 4">
    <name type="scientific">Marinibaculum pumilum</name>
    <dbReference type="NCBI Taxonomy" id="1766165"/>
    <lineage>
        <taxon>Bacteria</taxon>
        <taxon>Pseudomonadati</taxon>
        <taxon>Pseudomonadota</taxon>
        <taxon>Alphaproteobacteria</taxon>
        <taxon>Rhodospirillales</taxon>
        <taxon>Rhodospirillaceae</taxon>
        <taxon>Marinibaculum</taxon>
    </lineage>
</organism>
<dbReference type="CDD" id="cd00293">
    <property type="entry name" value="USP-like"/>
    <property type="match status" value="1"/>
</dbReference>
<dbReference type="InterPro" id="IPR006015">
    <property type="entry name" value="Universal_stress_UspA"/>
</dbReference>
<keyword evidence="4" id="KW-1185">Reference proteome</keyword>
<evidence type="ECO:0000313" key="4">
    <source>
        <dbReference type="Proteomes" id="UP001595528"/>
    </source>
</evidence>
<evidence type="ECO:0000259" key="2">
    <source>
        <dbReference type="Pfam" id="PF00582"/>
    </source>
</evidence>
<dbReference type="SUPFAM" id="SSF52402">
    <property type="entry name" value="Adenine nucleotide alpha hydrolases-like"/>
    <property type="match status" value="2"/>
</dbReference>
<dbReference type="PANTHER" id="PTHR46268">
    <property type="entry name" value="STRESS RESPONSE PROTEIN NHAX"/>
    <property type="match status" value="1"/>
</dbReference>
<dbReference type="Pfam" id="PF00582">
    <property type="entry name" value="Usp"/>
    <property type="match status" value="1"/>
</dbReference>
<dbReference type="InterPro" id="IPR006016">
    <property type="entry name" value="UspA"/>
</dbReference>